<proteinExistence type="predicted"/>
<dbReference type="RefSeq" id="WP_338203940.1">
    <property type="nucleotide sequence ID" value="NZ_JAEKNR010000192.1"/>
</dbReference>
<feature type="domain" description="XdhC Rossmann" evidence="2">
    <location>
        <begin position="97"/>
        <end position="213"/>
    </location>
</feature>
<dbReference type="Pfam" id="PF02625">
    <property type="entry name" value="XdhC_CoxI"/>
    <property type="match status" value="1"/>
</dbReference>
<keyword evidence="4" id="KW-1185">Reference proteome</keyword>
<dbReference type="Proteomes" id="UP000612893">
    <property type="component" value="Unassembled WGS sequence"/>
</dbReference>
<evidence type="ECO:0000259" key="1">
    <source>
        <dbReference type="Pfam" id="PF02625"/>
    </source>
</evidence>
<evidence type="ECO:0000259" key="2">
    <source>
        <dbReference type="Pfam" id="PF13478"/>
    </source>
</evidence>
<evidence type="ECO:0000313" key="4">
    <source>
        <dbReference type="Proteomes" id="UP000612893"/>
    </source>
</evidence>
<reference evidence="3" key="1">
    <citation type="submission" date="2020-10" db="EMBL/GenBank/DDBJ databases">
        <title>Ca. Dormibacterota MAGs.</title>
        <authorList>
            <person name="Montgomery K."/>
        </authorList>
    </citation>
    <scope>NUCLEOTIDE SEQUENCE [LARGE SCALE GENOMIC DNA]</scope>
    <source>
        <strain evidence="3">SC8812_S17_10</strain>
    </source>
</reference>
<dbReference type="PANTHER" id="PTHR30388">
    <property type="entry name" value="ALDEHYDE OXIDOREDUCTASE MOLYBDENUM COFACTOR ASSEMBLY PROTEIN"/>
    <property type="match status" value="1"/>
</dbReference>
<dbReference type="EMBL" id="JAEKNR010000192">
    <property type="protein sequence ID" value="MBJ7600204.1"/>
    <property type="molecule type" value="Genomic_DNA"/>
</dbReference>
<organism evidence="3 4">
    <name type="scientific">Candidatus Nephthysia bennettiae</name>
    <dbReference type="NCBI Taxonomy" id="3127016"/>
    <lineage>
        <taxon>Bacteria</taxon>
        <taxon>Bacillati</taxon>
        <taxon>Candidatus Dormiibacterota</taxon>
        <taxon>Candidatus Dormibacteria</taxon>
        <taxon>Candidatus Dormibacterales</taxon>
        <taxon>Candidatus Dormibacteraceae</taxon>
        <taxon>Candidatus Nephthysia</taxon>
    </lineage>
</organism>
<evidence type="ECO:0000313" key="3">
    <source>
        <dbReference type="EMBL" id="MBJ7600204.1"/>
    </source>
</evidence>
<dbReference type="InterPro" id="IPR052698">
    <property type="entry name" value="MoCofactor_Util/Proc"/>
</dbReference>
<dbReference type="Pfam" id="PF13478">
    <property type="entry name" value="XdhC_C"/>
    <property type="match status" value="1"/>
</dbReference>
<dbReference type="InterPro" id="IPR003777">
    <property type="entry name" value="XdhC_CoxI"/>
</dbReference>
<protein>
    <submittedName>
        <fullName evidence="3">XdhC family protein</fullName>
    </submittedName>
</protein>
<dbReference type="Gene3D" id="3.40.50.720">
    <property type="entry name" value="NAD(P)-binding Rossmann-like Domain"/>
    <property type="match status" value="1"/>
</dbReference>
<gene>
    <name evidence="3" type="ORF">JF922_19290</name>
</gene>
<name>A0A934K529_9BACT</name>
<dbReference type="PANTHER" id="PTHR30388:SF6">
    <property type="entry name" value="XANTHINE DEHYDROGENASE SUBUNIT A-RELATED"/>
    <property type="match status" value="1"/>
</dbReference>
<accession>A0A934K529</accession>
<sequence>MPEVEIELAARLEAGEEVLLATVIRLDGAPPSRPGAKALFDAERQLAGTLGCAEFDSQARADAPALLTDGAPAIRTYRHDLGSIEVYLEPYPRRPRLLVLGDTPVAAALSQWAADTGFEVLTAVPSGQQRPGELYVVHTDHDDPELVSVLERVFALKPRFVGLMGSRRHTGHHLEALRGRGLPEAEIDRIQTPVGLDIGAQTPAEIALSILAGLVAIRRGAPAGWKDAPPGA</sequence>
<dbReference type="AlphaFoldDB" id="A0A934K529"/>
<comment type="caution">
    <text evidence="3">The sequence shown here is derived from an EMBL/GenBank/DDBJ whole genome shotgun (WGS) entry which is preliminary data.</text>
</comment>
<feature type="domain" description="XdhC- CoxI" evidence="1">
    <location>
        <begin position="12"/>
        <end position="77"/>
    </location>
</feature>
<dbReference type="InterPro" id="IPR027051">
    <property type="entry name" value="XdhC_Rossmann_dom"/>
</dbReference>